<dbReference type="AlphaFoldDB" id="K1JZQ4"/>
<dbReference type="RefSeq" id="WP_005433409.1">
    <property type="nucleotide sequence ID" value="NZ_JH815513.1"/>
</dbReference>
<evidence type="ECO:0000256" key="1">
    <source>
        <dbReference type="ARBA" id="ARBA00005964"/>
    </source>
</evidence>
<comment type="caution">
    <text evidence="5">The sequence shown here is derived from an EMBL/GenBank/DDBJ whole genome shotgun (WGS) entry which is preliminary data.</text>
</comment>
<dbReference type="InterPro" id="IPR002018">
    <property type="entry name" value="CarbesteraseB"/>
</dbReference>
<evidence type="ECO:0000259" key="4">
    <source>
        <dbReference type="Pfam" id="PF00135"/>
    </source>
</evidence>
<keyword evidence="3" id="KW-0732">Signal</keyword>
<dbReference type="HOGENOM" id="CLU_006586_16_4_4"/>
<sequence>MQRRQLIGAAATAGSVTIAPALLTGCAAAPKSEPAATVATLPEGASAHVTAVAPTGAYRGCVLDGTGVRRWLGIPFIKNPYEPVRRYLKPEPYGAHEGVMDCLKHGSIPLQPNPDKNVEKKMVGGDGPLCLNIWAPKAGENLPVMVWVPGGGSISCAQNDERFDGTNFARDGVVLVTLAYRVNVDGFLKLRGGDSGNGNRDILEGLRWVKANIAAFGGDPDKITAFGQSAGGTHLVDVIASPYTKGLLAGAVIQSPSAVAQWRDAAQAEEAAKLVCDAIGCEPTREAMLKIPNESLAAFGSLAGRLAKNAAWARSTNGNIALFKAYVGDDFMPVRPVDAIAAGACEGLAVITGSTRSEWRHYIVPNGLIAKVNEAAVKALCVNAGLSADLPEAYRRAGRGSTPGDVFAQIQSDIIFRMPCVRLMESLRRGGATVWAYSFDWESPVEGKSGVPIGAAHSNDLPFVFDNLDAPRSLKSNGADAPRSLAYAMHSSWVEFAKTQKAHWPEFEFRTRRALSFTRTPSLVSDPWAFERLANPAR</sequence>
<feature type="domain" description="Carboxylesterase type B" evidence="4">
    <location>
        <begin position="55"/>
        <end position="521"/>
    </location>
</feature>
<dbReference type="InterPro" id="IPR029058">
    <property type="entry name" value="AB_hydrolase_fold"/>
</dbReference>
<feature type="signal peptide" evidence="3">
    <location>
        <begin position="1"/>
        <end position="21"/>
    </location>
</feature>
<dbReference type="EMBL" id="ADMG01000009">
    <property type="protein sequence ID" value="EKB32068.1"/>
    <property type="molecule type" value="Genomic_DNA"/>
</dbReference>
<dbReference type="Pfam" id="PF00135">
    <property type="entry name" value="COesterase"/>
    <property type="match status" value="1"/>
</dbReference>
<feature type="chain" id="PRO_5003850150" description="Carboxylesterase type B domain-containing protein" evidence="3">
    <location>
        <begin position="22"/>
        <end position="538"/>
    </location>
</feature>
<dbReference type="Proteomes" id="UP000005835">
    <property type="component" value="Unassembled WGS sequence"/>
</dbReference>
<dbReference type="PANTHER" id="PTHR43142:SF1">
    <property type="entry name" value="CARBOXYLIC ESTER HYDROLASE"/>
    <property type="match status" value="1"/>
</dbReference>
<name>K1JZQ4_9BURK</name>
<dbReference type="PATRIC" id="fig|742823.3.peg.288"/>
<keyword evidence="2" id="KW-0378">Hydrolase</keyword>
<dbReference type="PANTHER" id="PTHR43142">
    <property type="entry name" value="CARBOXYLIC ESTER HYDROLASE"/>
    <property type="match status" value="1"/>
</dbReference>
<organism evidence="5 6">
    <name type="scientific">Sutterella wadsworthensis 2_1_59BFAA</name>
    <dbReference type="NCBI Taxonomy" id="742823"/>
    <lineage>
        <taxon>Bacteria</taxon>
        <taxon>Pseudomonadati</taxon>
        <taxon>Pseudomonadota</taxon>
        <taxon>Betaproteobacteria</taxon>
        <taxon>Burkholderiales</taxon>
        <taxon>Sutterellaceae</taxon>
        <taxon>Sutterella</taxon>
    </lineage>
</organism>
<proteinExistence type="inferred from homology"/>
<accession>K1JZQ4</accession>
<gene>
    <name evidence="5" type="ORF">HMPREF9465_00296</name>
</gene>
<keyword evidence="6" id="KW-1185">Reference proteome</keyword>
<reference evidence="5 6" key="1">
    <citation type="submission" date="2012-05" db="EMBL/GenBank/DDBJ databases">
        <title>The Genome Sequence of Sutterella wadsworthensis 2_1_59BFAA.</title>
        <authorList>
            <consortium name="The Broad Institute Genome Sequencing Platform"/>
            <person name="Earl A."/>
            <person name="Ward D."/>
            <person name="Feldgarden M."/>
            <person name="Gevers D."/>
            <person name="Daigneault M."/>
            <person name="Strauss J."/>
            <person name="Allen-Vercoe E."/>
            <person name="Walker B."/>
            <person name="Young S.K."/>
            <person name="Zeng Q."/>
            <person name="Gargeya S."/>
            <person name="Fitzgerald M."/>
            <person name="Haas B."/>
            <person name="Abouelleil A."/>
            <person name="Alvarado L."/>
            <person name="Arachchi H.M."/>
            <person name="Berlin A.M."/>
            <person name="Chapman S.B."/>
            <person name="Goldberg J."/>
            <person name="Griggs A."/>
            <person name="Gujja S."/>
            <person name="Hansen M."/>
            <person name="Howarth C."/>
            <person name="Imamovic A."/>
            <person name="Larimer J."/>
            <person name="McCowen C."/>
            <person name="Montmayeur A."/>
            <person name="Murphy C."/>
            <person name="Neiman D."/>
            <person name="Pearson M."/>
            <person name="Priest M."/>
            <person name="Roberts A."/>
            <person name="Saif S."/>
            <person name="Shea T."/>
            <person name="Sisk P."/>
            <person name="Sykes S."/>
            <person name="Wortman J."/>
            <person name="Nusbaum C."/>
            <person name="Birren B."/>
        </authorList>
    </citation>
    <scope>NUCLEOTIDE SEQUENCE [LARGE SCALE GENOMIC DNA]</scope>
    <source>
        <strain evidence="5 6">2_1_59BFAA</strain>
    </source>
</reference>
<dbReference type="ESTHER" id="9burk-k1jzq4">
    <property type="family name" value="Carb_B_Bacteria"/>
</dbReference>
<evidence type="ECO:0000313" key="6">
    <source>
        <dbReference type="Proteomes" id="UP000005835"/>
    </source>
</evidence>
<protein>
    <recommendedName>
        <fullName evidence="4">Carboxylesterase type B domain-containing protein</fullName>
    </recommendedName>
</protein>
<dbReference type="OrthoDB" id="9775851at2"/>
<evidence type="ECO:0000313" key="5">
    <source>
        <dbReference type="EMBL" id="EKB32068.1"/>
    </source>
</evidence>
<evidence type="ECO:0000256" key="2">
    <source>
        <dbReference type="ARBA" id="ARBA00022801"/>
    </source>
</evidence>
<dbReference type="SUPFAM" id="SSF53474">
    <property type="entry name" value="alpha/beta-Hydrolases"/>
    <property type="match status" value="1"/>
</dbReference>
<dbReference type="GO" id="GO:0016787">
    <property type="term" value="F:hydrolase activity"/>
    <property type="evidence" value="ECO:0007669"/>
    <property type="project" value="UniProtKB-KW"/>
</dbReference>
<dbReference type="Gene3D" id="3.40.50.1820">
    <property type="entry name" value="alpha/beta hydrolase"/>
    <property type="match status" value="1"/>
</dbReference>
<dbReference type="STRING" id="742823.HMPREF9465_00296"/>
<dbReference type="PROSITE" id="PS51257">
    <property type="entry name" value="PROKAR_LIPOPROTEIN"/>
    <property type="match status" value="1"/>
</dbReference>
<dbReference type="eggNOG" id="COG2272">
    <property type="taxonomic scope" value="Bacteria"/>
</dbReference>
<evidence type="ECO:0000256" key="3">
    <source>
        <dbReference type="SAM" id="SignalP"/>
    </source>
</evidence>
<comment type="similarity">
    <text evidence="1">Belongs to the type-B carboxylesterase/lipase family.</text>
</comment>